<dbReference type="AlphaFoldDB" id="A0A2H1W9U3"/>
<feature type="compositionally biased region" description="Pro residues" evidence="1">
    <location>
        <begin position="197"/>
        <end position="228"/>
    </location>
</feature>
<gene>
    <name evidence="2" type="ORF">SFRICE_002267</name>
</gene>
<evidence type="ECO:0000256" key="1">
    <source>
        <dbReference type="SAM" id="MobiDB-lite"/>
    </source>
</evidence>
<proteinExistence type="predicted"/>
<dbReference type="EMBL" id="ODYU01007223">
    <property type="protein sequence ID" value="SOQ49817.1"/>
    <property type="molecule type" value="Genomic_DNA"/>
</dbReference>
<organism evidence="2">
    <name type="scientific">Spodoptera frugiperda</name>
    <name type="common">Fall armyworm</name>
    <dbReference type="NCBI Taxonomy" id="7108"/>
    <lineage>
        <taxon>Eukaryota</taxon>
        <taxon>Metazoa</taxon>
        <taxon>Ecdysozoa</taxon>
        <taxon>Arthropoda</taxon>
        <taxon>Hexapoda</taxon>
        <taxon>Insecta</taxon>
        <taxon>Pterygota</taxon>
        <taxon>Neoptera</taxon>
        <taxon>Endopterygota</taxon>
        <taxon>Lepidoptera</taxon>
        <taxon>Glossata</taxon>
        <taxon>Ditrysia</taxon>
        <taxon>Noctuoidea</taxon>
        <taxon>Noctuidae</taxon>
        <taxon>Amphipyrinae</taxon>
        <taxon>Spodoptera</taxon>
    </lineage>
</organism>
<protein>
    <submittedName>
        <fullName evidence="2">SFRICE_002267</fullName>
    </submittedName>
</protein>
<accession>A0A2H1W9U3</accession>
<reference evidence="2" key="1">
    <citation type="submission" date="2016-07" db="EMBL/GenBank/DDBJ databases">
        <authorList>
            <person name="Bretaudeau A."/>
        </authorList>
    </citation>
    <scope>NUCLEOTIDE SEQUENCE</scope>
    <source>
        <strain evidence="2">Rice</strain>
        <tissue evidence="2">Whole body</tissue>
    </source>
</reference>
<feature type="region of interest" description="Disordered" evidence="1">
    <location>
        <begin position="191"/>
        <end position="228"/>
    </location>
</feature>
<evidence type="ECO:0000313" key="2">
    <source>
        <dbReference type="EMBL" id="SOQ49817.1"/>
    </source>
</evidence>
<sequence>MASVVRSYHRGEGQTMVHPSLEAHLYHFELGLPPGSVVESLGTLNTWYRRTDSIVAIRSARLVTVFQKTSNWLADHSCVAIMAGYLRVDEDSVEMPEKSHGTQVLPLFFTSASSMMFSSSSALIGTSSSVAWLCAPAKMHCKFIKGRAAVEGAAASALASSAGAHSAEGELPTVVQGTHCGYQGALATHGGIQGLAPPLPHPAPQPPAGPPAPPHPPATAQGPAPPPVWAGTAATTAICWKF</sequence>
<name>A0A2H1W9U3_SPOFR</name>